<dbReference type="Proteomes" id="UP001561046">
    <property type="component" value="Unassembled WGS sequence"/>
</dbReference>
<evidence type="ECO:0000313" key="1">
    <source>
        <dbReference type="EMBL" id="MEX8192262.1"/>
    </source>
</evidence>
<evidence type="ECO:0008006" key="3">
    <source>
        <dbReference type="Google" id="ProtNLM"/>
    </source>
</evidence>
<reference evidence="1 2" key="1">
    <citation type="journal article" date="2013" name="Int. J. Syst. Evol. Microbiol.">
        <title>Comamonas guangdongensis sp. nov., isolated from subterranean forest sediment, and emended description of the genus Comamonas.</title>
        <authorList>
            <person name="Zhang J."/>
            <person name="Wang Y."/>
            <person name="Zhou S."/>
            <person name="Wu C."/>
            <person name="He J."/>
            <person name="Li F."/>
        </authorList>
    </citation>
    <scope>NUCLEOTIDE SEQUENCE [LARGE SCALE GENOMIC DNA]</scope>
    <source>
        <strain evidence="1 2">CCTCC AB2011133</strain>
    </source>
</reference>
<sequence length="247" mass="26447">MNPVLLGRPVQAFDQLALLLAQQVQAALQRTGHRQVNLHIAQTQFLPQRSPAPARMQVQMQRATVLAHMAARYGFSAEPMPQGVDAPPVSSTEQRIHAALDAAVCAAAQDLCAQAQAALQEQPATTASAWQWQAQIQIGDGDWQPLLLTLDADTSRTLEHYALQLRRSQRPAAAAQAKPAAPLHVDVTACLLEKTVSTADIQALRPGSVLPIALGRATVLLNGQALLSAAVAEHQGKLHLTAFETLE</sequence>
<proteinExistence type="predicted"/>
<accession>A0ABV3ZRQ8</accession>
<dbReference type="SUPFAM" id="SSF101801">
    <property type="entry name" value="Surface presentation of antigens (SPOA)"/>
    <property type="match status" value="1"/>
</dbReference>
<dbReference type="RefSeq" id="WP_369337472.1">
    <property type="nucleotide sequence ID" value="NZ_JBFYGN010000004.1"/>
</dbReference>
<dbReference type="EMBL" id="JBFYGN010000004">
    <property type="protein sequence ID" value="MEX8192262.1"/>
    <property type="molecule type" value="Genomic_DNA"/>
</dbReference>
<organism evidence="1 2">
    <name type="scientific">Comamonas guangdongensis</name>
    <dbReference type="NCBI Taxonomy" id="510515"/>
    <lineage>
        <taxon>Bacteria</taxon>
        <taxon>Pseudomonadati</taxon>
        <taxon>Pseudomonadota</taxon>
        <taxon>Betaproteobacteria</taxon>
        <taxon>Burkholderiales</taxon>
        <taxon>Comamonadaceae</taxon>
        <taxon>Comamonas</taxon>
    </lineage>
</organism>
<keyword evidence="2" id="KW-1185">Reference proteome</keyword>
<evidence type="ECO:0000313" key="2">
    <source>
        <dbReference type="Proteomes" id="UP001561046"/>
    </source>
</evidence>
<comment type="caution">
    <text evidence="1">The sequence shown here is derived from an EMBL/GenBank/DDBJ whole genome shotgun (WGS) entry which is preliminary data.</text>
</comment>
<gene>
    <name evidence="1" type="ORF">AB6724_05350</name>
</gene>
<name>A0ABV3ZRQ8_9BURK</name>
<dbReference type="InterPro" id="IPR036429">
    <property type="entry name" value="SpoA-like_sf"/>
</dbReference>
<protein>
    <recommendedName>
        <fullName evidence="3">Flagellar motor switch protein FliN-like C-terminal domain-containing protein</fullName>
    </recommendedName>
</protein>